<evidence type="ECO:0000313" key="2">
    <source>
        <dbReference type="EMBL" id="KFG34110.1"/>
    </source>
</evidence>
<dbReference type="Gene3D" id="3.90.640.70">
    <property type="match status" value="4"/>
</dbReference>
<comment type="caution">
    <text evidence="2">The sequence shown here is derived from an EMBL/GenBank/DDBJ whole genome shotgun (WGS) entry which is preliminary data.</text>
</comment>
<name>A0A086JPP2_TOXGO</name>
<gene>
    <name evidence="2" type="ORF">TGDOM2_260190</name>
</gene>
<dbReference type="AlphaFoldDB" id="A0A086JPP2"/>
<dbReference type="Proteomes" id="UP000028837">
    <property type="component" value="Unassembled WGS sequence"/>
</dbReference>
<proteinExistence type="predicted"/>
<dbReference type="InterPro" id="IPR008117">
    <property type="entry name" value="Microneme_MIC1"/>
</dbReference>
<dbReference type="InterPro" id="IPR019562">
    <property type="entry name" value="Micronemal-adhesive-rpt_sia-bd"/>
</dbReference>
<feature type="signal peptide" evidence="1">
    <location>
        <begin position="1"/>
        <end position="22"/>
    </location>
</feature>
<evidence type="ECO:0000313" key="3">
    <source>
        <dbReference type="Proteomes" id="UP000028837"/>
    </source>
</evidence>
<reference evidence="2 3" key="1">
    <citation type="submission" date="2014-02" db="EMBL/GenBank/DDBJ databases">
        <authorList>
            <person name="Sibley D."/>
            <person name="Venepally P."/>
            <person name="Karamycheva S."/>
            <person name="Hadjithomas M."/>
            <person name="Khan A."/>
            <person name="Brunk B."/>
            <person name="Roos D."/>
            <person name="Caler E."/>
            <person name="Lorenzi H."/>
        </authorList>
    </citation>
    <scope>NUCLEOTIDE SEQUENCE [LARGE SCALE GENOMIC DNA]</scope>
    <source>
        <strain evidence="2 3">GAB2-2007-GAL-DOM2</strain>
    </source>
</reference>
<dbReference type="OrthoDB" id="328597at2759"/>
<dbReference type="PRINTS" id="PR01744">
    <property type="entry name" value="MIC1MICRNEME"/>
</dbReference>
<feature type="chain" id="PRO_5001808397" evidence="1">
    <location>
        <begin position="23"/>
        <end position="468"/>
    </location>
</feature>
<sequence length="468" mass="51489">MVGVFQLCLLTCLLCLLKGSDAIQLRQHRNGLGVEQSFVSEETDIVGGRISSLQAELDSYCHNRYKQLCDGGNKNFCDKTGVARYGTGIQSQQTAEWRCYFAEVLKPSGRKVQCVDDCGNYFPCLGVVDPNDTFHATAHNQILNFIKDGVEKHCSPFQMAGNNYCQSVLADTVARKDTGTASQKAKAWRCYKKDSLTYEARSICVDNCGGEIECPGGRSETSGELLSQHYTREKELLKVIESQSAPCHDACVATPINPPICADTESLLQSTKRSRAQRFIDDACQKLFNCHCKKDKKFCTTVVARKDRGRAGSQNDAEWRCYSLEELDFQKTNPSCIDECGNELPCQGAVPEESTHHITWTKLPSKIDEATQKFCTERQRAANDYCASEFADSLARYGPGAGDQTSQFRCIRKAAMRADAEGQCADSCKGTETCGGGRSRLDGPLSVDDVLNAHEGISEAMKSASTEC</sequence>
<protein>
    <submittedName>
        <fullName evidence="2">Microneme protein MIC13</fullName>
    </submittedName>
</protein>
<accession>A0A086JPP2</accession>
<keyword evidence="1" id="KW-0732">Signal</keyword>
<dbReference type="VEuPathDB" id="ToxoDB:TGDOM2_260190"/>
<evidence type="ECO:0000256" key="1">
    <source>
        <dbReference type="SAM" id="SignalP"/>
    </source>
</evidence>
<dbReference type="EMBL" id="AHZU02001275">
    <property type="protein sequence ID" value="KFG34110.1"/>
    <property type="molecule type" value="Genomic_DNA"/>
</dbReference>
<dbReference type="Pfam" id="PF10564">
    <property type="entry name" value="MAR_sialic_bdg"/>
    <property type="match status" value="3"/>
</dbReference>
<organism evidence="2 3">
    <name type="scientific">Toxoplasma gondii GAB2-2007-GAL-DOM2</name>
    <dbReference type="NCBI Taxonomy" id="1130820"/>
    <lineage>
        <taxon>Eukaryota</taxon>
        <taxon>Sar</taxon>
        <taxon>Alveolata</taxon>
        <taxon>Apicomplexa</taxon>
        <taxon>Conoidasida</taxon>
        <taxon>Coccidia</taxon>
        <taxon>Eucoccidiorida</taxon>
        <taxon>Eimeriorina</taxon>
        <taxon>Sarcocystidae</taxon>
        <taxon>Toxoplasma</taxon>
    </lineage>
</organism>